<keyword evidence="1" id="KW-0812">Transmembrane</keyword>
<accession>A0A1A9HTE4</accession>
<feature type="transmembrane region" description="Helical" evidence="1">
    <location>
        <begin position="305"/>
        <end position="326"/>
    </location>
</feature>
<dbReference type="PATRIC" id="fig|1806891.3.peg.84"/>
<proteinExistence type="predicted"/>
<dbReference type="STRING" id="1806891.Cs308_0088"/>
<feature type="transmembrane region" description="Helical" evidence="1">
    <location>
        <begin position="114"/>
        <end position="132"/>
    </location>
</feature>
<feature type="transmembrane region" description="Helical" evidence="1">
    <location>
        <begin position="36"/>
        <end position="58"/>
    </location>
</feature>
<protein>
    <submittedName>
        <fullName evidence="2">Uncharacterized protein</fullName>
    </submittedName>
</protein>
<feature type="transmembrane region" description="Helical" evidence="1">
    <location>
        <begin position="459"/>
        <end position="479"/>
    </location>
</feature>
<organism evidence="2 3">
    <name type="scientific">Candidatus Chlamydia sanziniae</name>
    <dbReference type="NCBI Taxonomy" id="1806891"/>
    <lineage>
        <taxon>Bacteria</taxon>
        <taxon>Pseudomonadati</taxon>
        <taxon>Chlamydiota</taxon>
        <taxon>Chlamydiia</taxon>
        <taxon>Chlamydiales</taxon>
        <taxon>Chlamydiaceae</taxon>
        <taxon>Chlamydia/Chlamydophila group</taxon>
        <taxon>Chlamydia</taxon>
    </lineage>
</organism>
<evidence type="ECO:0000256" key="1">
    <source>
        <dbReference type="SAM" id="Phobius"/>
    </source>
</evidence>
<sequence>MFNHSVTLLAGLIVLTVAIIVVVVALTILAPGLPQSILLSVAFAGVSIGGFAVMKSLVYIARDLISPKMKEHRRVKSAISIGIGFTGFGLAAKLGAAFIPGGYGNLLGPVGSSAYSRGSQTALASFSHYLYSKYFRSEKVARGEALTLEETLKEAQKLHYISLAVTLIGVGLVILGVLLAIAGTLFLAGIPAVIAIVLAPPLISIGITAILQSLLHSSVSKWRTFFTSQQNQVLFVGTSLKSIRDQEWNWVNEVKESKEEEPSMDVQASIEIEIPEENLEAINATSRISSEEVEQRLALTMQQKIFFAIATLLLLAGVAALMVSGFGGLTALQILLVATIGSAVASTTFPMVSSGLAYTAYQLKTRLRISRLRWKEAKNKSYVRNFLAAAGSTYTDKEFNDAWQKVYKKQVRETDAAIRQEVRNFEMHKEGNSVIVGGILIGVGVGIMLLALVPVFTPIIPGLLTIGGAALAIGGGILMQKLVDWLYKELIKLRNRRRKCRECLYNPNNITSGGLDSIAADILVEAMATSQSGLFQETEEVIDADSIFNN</sequence>
<feature type="transmembrane region" description="Helical" evidence="1">
    <location>
        <begin position="160"/>
        <end position="186"/>
    </location>
</feature>
<dbReference type="Proteomes" id="UP000078162">
    <property type="component" value="Chromosome"/>
</dbReference>
<name>A0A1A9HTE4_9CHLA</name>
<gene>
    <name evidence="2" type="ORF">Cs308_0088</name>
</gene>
<feature type="transmembrane region" description="Helical" evidence="1">
    <location>
        <begin position="433"/>
        <end position="453"/>
    </location>
</feature>
<dbReference type="EMBL" id="CP014639">
    <property type="protein sequence ID" value="ANH78259.1"/>
    <property type="molecule type" value="Genomic_DNA"/>
</dbReference>
<feature type="transmembrane region" description="Helical" evidence="1">
    <location>
        <begin position="192"/>
        <end position="215"/>
    </location>
</feature>
<dbReference type="KEGG" id="csaz:Cs308_0088"/>
<keyword evidence="1" id="KW-1133">Transmembrane helix</keyword>
<feature type="transmembrane region" description="Helical" evidence="1">
    <location>
        <begin position="7"/>
        <end position="30"/>
    </location>
</feature>
<reference evidence="2 3" key="1">
    <citation type="submission" date="2016-03" db="EMBL/GenBank/DDBJ databases">
        <title>Culture-independent genomics supports pathogen discovery for uncultivable bacteria within the genus Chlamydia.</title>
        <authorList>
            <person name="Taylor-Brown A."/>
            <person name="Bachmann N.L."/>
            <person name="Borel N."/>
            <person name="Polkinghorne A."/>
        </authorList>
    </citation>
    <scope>NUCLEOTIDE SEQUENCE [LARGE SCALE GENOMIC DNA]</scope>
    <source>
        <strain evidence="2 3">2742-308</strain>
    </source>
</reference>
<evidence type="ECO:0000313" key="2">
    <source>
        <dbReference type="EMBL" id="ANH78259.1"/>
    </source>
</evidence>
<evidence type="ECO:0000313" key="3">
    <source>
        <dbReference type="Proteomes" id="UP000078162"/>
    </source>
</evidence>
<feature type="transmembrane region" description="Helical" evidence="1">
    <location>
        <begin position="332"/>
        <end position="361"/>
    </location>
</feature>
<dbReference type="AlphaFoldDB" id="A0A1A9HTE4"/>
<feature type="transmembrane region" description="Helical" evidence="1">
    <location>
        <begin position="78"/>
        <end position="99"/>
    </location>
</feature>
<keyword evidence="1" id="KW-0472">Membrane</keyword>
<keyword evidence="3" id="KW-1185">Reference proteome</keyword>